<evidence type="ECO:0000313" key="1">
    <source>
        <dbReference type="EMBL" id="KAH3770013.1"/>
    </source>
</evidence>
<dbReference type="Proteomes" id="UP000828390">
    <property type="component" value="Unassembled WGS sequence"/>
</dbReference>
<organism evidence="1 2">
    <name type="scientific">Dreissena polymorpha</name>
    <name type="common">Zebra mussel</name>
    <name type="synonym">Mytilus polymorpha</name>
    <dbReference type="NCBI Taxonomy" id="45954"/>
    <lineage>
        <taxon>Eukaryota</taxon>
        <taxon>Metazoa</taxon>
        <taxon>Spiralia</taxon>
        <taxon>Lophotrochozoa</taxon>
        <taxon>Mollusca</taxon>
        <taxon>Bivalvia</taxon>
        <taxon>Autobranchia</taxon>
        <taxon>Heteroconchia</taxon>
        <taxon>Euheterodonta</taxon>
        <taxon>Imparidentia</taxon>
        <taxon>Neoheterodontei</taxon>
        <taxon>Myida</taxon>
        <taxon>Dreissenoidea</taxon>
        <taxon>Dreissenidae</taxon>
        <taxon>Dreissena</taxon>
    </lineage>
</organism>
<reference evidence="1" key="1">
    <citation type="journal article" date="2019" name="bioRxiv">
        <title>The Genome of the Zebra Mussel, Dreissena polymorpha: A Resource for Invasive Species Research.</title>
        <authorList>
            <person name="McCartney M.A."/>
            <person name="Auch B."/>
            <person name="Kono T."/>
            <person name="Mallez S."/>
            <person name="Zhang Y."/>
            <person name="Obille A."/>
            <person name="Becker A."/>
            <person name="Abrahante J.E."/>
            <person name="Garbe J."/>
            <person name="Badalamenti J.P."/>
            <person name="Herman A."/>
            <person name="Mangelson H."/>
            <person name="Liachko I."/>
            <person name="Sullivan S."/>
            <person name="Sone E.D."/>
            <person name="Koren S."/>
            <person name="Silverstein K.A.T."/>
            <person name="Beckman K.B."/>
            <person name="Gohl D.M."/>
        </authorList>
    </citation>
    <scope>NUCLEOTIDE SEQUENCE</scope>
    <source>
        <strain evidence="1">Duluth1</strain>
        <tissue evidence="1">Whole animal</tissue>
    </source>
</reference>
<sequence>MSLCPCSIHWSTWLQNTSCRSWSMFVELGSSRMWGPCTVGLCTDALSVQTTTSKGGFDASTTRPTTVLSSGEAFARWGRHRCQKRGARFGYETSPIPRYATPQGKTFALRKRYREGNQTSTGLLKAFSCLYKPSVSVTDAVE</sequence>
<keyword evidence="2" id="KW-1185">Reference proteome</keyword>
<dbReference type="AlphaFoldDB" id="A0A9D4IFF6"/>
<reference evidence="1" key="2">
    <citation type="submission" date="2020-11" db="EMBL/GenBank/DDBJ databases">
        <authorList>
            <person name="McCartney M.A."/>
            <person name="Auch B."/>
            <person name="Kono T."/>
            <person name="Mallez S."/>
            <person name="Becker A."/>
            <person name="Gohl D.M."/>
            <person name="Silverstein K.A.T."/>
            <person name="Koren S."/>
            <person name="Bechman K.B."/>
            <person name="Herman A."/>
            <person name="Abrahante J.E."/>
            <person name="Garbe J."/>
        </authorList>
    </citation>
    <scope>NUCLEOTIDE SEQUENCE</scope>
    <source>
        <strain evidence="1">Duluth1</strain>
        <tissue evidence="1">Whole animal</tissue>
    </source>
</reference>
<evidence type="ECO:0000313" key="2">
    <source>
        <dbReference type="Proteomes" id="UP000828390"/>
    </source>
</evidence>
<comment type="caution">
    <text evidence="1">The sequence shown here is derived from an EMBL/GenBank/DDBJ whole genome shotgun (WGS) entry which is preliminary data.</text>
</comment>
<proteinExistence type="predicted"/>
<dbReference type="EMBL" id="JAIWYP010000009">
    <property type="protein sequence ID" value="KAH3770013.1"/>
    <property type="molecule type" value="Genomic_DNA"/>
</dbReference>
<protein>
    <submittedName>
        <fullName evidence="1">Uncharacterized protein</fullName>
    </submittedName>
</protein>
<gene>
    <name evidence="1" type="ORF">DPMN_171292</name>
</gene>
<accession>A0A9D4IFF6</accession>
<name>A0A9D4IFF6_DREPO</name>